<dbReference type="GO" id="GO:0006006">
    <property type="term" value="P:glucose metabolic process"/>
    <property type="evidence" value="ECO:0007669"/>
    <property type="project" value="TreeGrafter"/>
</dbReference>
<dbReference type="GO" id="GO:0030246">
    <property type="term" value="F:carbohydrate binding"/>
    <property type="evidence" value="ECO:0007669"/>
    <property type="project" value="InterPro"/>
</dbReference>
<proteinExistence type="predicted"/>
<evidence type="ECO:0000256" key="4">
    <source>
        <dbReference type="ARBA" id="ARBA00032729"/>
    </source>
</evidence>
<keyword evidence="6" id="KW-1185">Reference proteome</keyword>
<dbReference type="SUPFAM" id="SSF74650">
    <property type="entry name" value="Galactose mutarotase-like"/>
    <property type="match status" value="1"/>
</dbReference>
<dbReference type="InterPro" id="IPR008183">
    <property type="entry name" value="Aldose_1/G6P_1-epimerase"/>
</dbReference>
<evidence type="ECO:0000313" key="6">
    <source>
        <dbReference type="Proteomes" id="UP000887540"/>
    </source>
</evidence>
<dbReference type="PANTHER" id="PTHR10091">
    <property type="entry name" value="ALDOSE-1-EPIMERASE"/>
    <property type="match status" value="1"/>
</dbReference>
<dbReference type="WBParaSite" id="ACRNAN_scaffold25704.g10782.t1">
    <property type="protein sequence ID" value="ACRNAN_scaffold25704.g10782.t1"/>
    <property type="gene ID" value="ACRNAN_scaffold25704.g10782"/>
</dbReference>
<comment type="pathway">
    <text evidence="2">Carbohydrate metabolism; galactose metabolism.</text>
</comment>
<organism evidence="6 7">
    <name type="scientific">Acrobeloides nanus</name>
    <dbReference type="NCBI Taxonomy" id="290746"/>
    <lineage>
        <taxon>Eukaryota</taxon>
        <taxon>Metazoa</taxon>
        <taxon>Ecdysozoa</taxon>
        <taxon>Nematoda</taxon>
        <taxon>Chromadorea</taxon>
        <taxon>Rhabditida</taxon>
        <taxon>Tylenchina</taxon>
        <taxon>Cephalobomorpha</taxon>
        <taxon>Cephaloboidea</taxon>
        <taxon>Cephalobidae</taxon>
        <taxon>Acrobeloides</taxon>
    </lineage>
</organism>
<evidence type="ECO:0000256" key="5">
    <source>
        <dbReference type="ARBA" id="ARBA00045743"/>
    </source>
</evidence>
<dbReference type="AlphaFoldDB" id="A0A914DFV4"/>
<dbReference type="PANTHER" id="PTHR10091:SF0">
    <property type="entry name" value="GALACTOSE MUTAROTASE"/>
    <property type="match status" value="1"/>
</dbReference>
<evidence type="ECO:0000256" key="2">
    <source>
        <dbReference type="ARBA" id="ARBA00004947"/>
    </source>
</evidence>
<dbReference type="InterPro" id="IPR014718">
    <property type="entry name" value="GH-type_carb-bd"/>
</dbReference>
<dbReference type="Pfam" id="PF01263">
    <property type="entry name" value="Aldose_epim"/>
    <property type="match status" value="1"/>
</dbReference>
<accession>A0A914DFV4</accession>
<dbReference type="GO" id="GO:0004034">
    <property type="term" value="F:aldose 1-epimerase activity"/>
    <property type="evidence" value="ECO:0007669"/>
    <property type="project" value="UniProtKB-EC"/>
</dbReference>
<comment type="catalytic activity">
    <reaction evidence="1">
        <text>alpha-D-galactose = beta-D-galactose</text>
        <dbReference type="Rhea" id="RHEA:28675"/>
        <dbReference type="ChEBI" id="CHEBI:27667"/>
        <dbReference type="ChEBI" id="CHEBI:28061"/>
        <dbReference type="EC" id="5.1.3.3"/>
    </reaction>
    <physiologicalReaction direction="right-to-left" evidence="1">
        <dbReference type="Rhea" id="RHEA:28677"/>
    </physiologicalReaction>
</comment>
<evidence type="ECO:0000256" key="1">
    <source>
        <dbReference type="ARBA" id="ARBA00001712"/>
    </source>
</evidence>
<evidence type="ECO:0000313" key="7">
    <source>
        <dbReference type="WBParaSite" id="ACRNAN_scaffold25704.g10782.t1"/>
    </source>
</evidence>
<comment type="function">
    <text evidence="5">Mutarotase that catalyzes the interconversion of beta-D-galactose and alpha-D-galactose during galactose metabolism. Beta-D-galactose is metabolized in the liver into glucose 1-phosphate, the primary metabolic fuel, by the action of four enzymes that constitute the Leloir pathway: GALM, GALK1 (galactokinase), GALT (galactose-1-phosphate uridylyltransferase) and GALE (UDP-galactose-4'-epimerase). Involved in the maintenance of the equilibrium between the beta- and alpha-anomers of galactose, therefore ensuring a sufficient supply of the alpha-anomer for GALK1. Also active on D-glucose although shows a preference for galactose over glucose.</text>
</comment>
<reference evidence="7" key="1">
    <citation type="submission" date="2022-11" db="UniProtKB">
        <authorList>
            <consortium name="WormBaseParasite"/>
        </authorList>
    </citation>
    <scope>IDENTIFICATION</scope>
</reference>
<dbReference type="Proteomes" id="UP000887540">
    <property type="component" value="Unplaced"/>
</dbReference>
<name>A0A914DFV4_9BILA</name>
<dbReference type="InterPro" id="IPR011013">
    <property type="entry name" value="Gal_mutarotase_sf_dom"/>
</dbReference>
<dbReference type="Gene3D" id="2.70.98.10">
    <property type="match status" value="1"/>
</dbReference>
<sequence length="58" mass="6238">MSVKVIEYGASLVSIKVPNGSGGTEELNLGFDTLEEYLNDNASFGRTVGRYANRIVNA</sequence>
<dbReference type="GO" id="GO:0033499">
    <property type="term" value="P:galactose catabolic process via UDP-galactose, Leloir pathway"/>
    <property type="evidence" value="ECO:0007669"/>
    <property type="project" value="TreeGrafter"/>
</dbReference>
<protein>
    <recommendedName>
        <fullName evidence="3">Galactose mutarotase</fullName>
    </recommendedName>
    <alternativeName>
        <fullName evidence="4">Aldose 1-epimerase</fullName>
    </alternativeName>
</protein>
<evidence type="ECO:0000256" key="3">
    <source>
        <dbReference type="ARBA" id="ARBA00021023"/>
    </source>
</evidence>